<dbReference type="InterPro" id="IPR012332">
    <property type="entry name" value="Autotransporter_pectin_lyase_C"/>
</dbReference>
<dbReference type="PANTHER" id="PTHR35037:SF3">
    <property type="entry name" value="C-TERMINAL REGION OF AIDA-LIKE PROTEIN"/>
    <property type="match status" value="1"/>
</dbReference>
<dbReference type="Proteomes" id="UP001321492">
    <property type="component" value="Unassembled WGS sequence"/>
</dbReference>
<reference evidence="3 4" key="1">
    <citation type="submission" date="2023-05" db="EMBL/GenBank/DDBJ databases">
        <title>Chelatococcus sp. nov., a moderately thermophilic bacterium isolated from hot spring microbial mat.</title>
        <authorList>
            <person name="Hu C.-J."/>
            <person name="Li W.-J."/>
        </authorList>
    </citation>
    <scope>NUCLEOTIDE SEQUENCE [LARGE SCALE GENOMIC DNA]</scope>
    <source>
        <strain evidence="3 4">SYSU G07232</strain>
    </source>
</reference>
<dbReference type="RefSeq" id="WP_283741930.1">
    <property type="nucleotide sequence ID" value="NZ_JASJEV010000014.1"/>
</dbReference>
<dbReference type="InterPro" id="IPR011050">
    <property type="entry name" value="Pectin_lyase_fold/virulence"/>
</dbReference>
<dbReference type="Pfam" id="PF12951">
    <property type="entry name" value="PATR"/>
    <property type="match status" value="5"/>
</dbReference>
<dbReference type="SMART" id="SM00869">
    <property type="entry name" value="Autotransporter"/>
    <property type="match status" value="1"/>
</dbReference>
<protein>
    <submittedName>
        <fullName evidence="3">Autotransporter domain-containing protein</fullName>
    </submittedName>
</protein>
<organism evidence="3 4">
    <name type="scientific">Chelatococcus albus</name>
    <dbReference type="NCBI Taxonomy" id="3047466"/>
    <lineage>
        <taxon>Bacteria</taxon>
        <taxon>Pseudomonadati</taxon>
        <taxon>Pseudomonadota</taxon>
        <taxon>Alphaproteobacteria</taxon>
        <taxon>Hyphomicrobiales</taxon>
        <taxon>Chelatococcaceae</taxon>
        <taxon>Chelatococcus</taxon>
    </lineage>
</organism>
<keyword evidence="1" id="KW-0732">Signal</keyword>
<feature type="domain" description="Autotransporter" evidence="2">
    <location>
        <begin position="1044"/>
        <end position="1324"/>
    </location>
</feature>
<dbReference type="Pfam" id="PF03797">
    <property type="entry name" value="Autotransporter"/>
    <property type="match status" value="1"/>
</dbReference>
<dbReference type="SUPFAM" id="SSF103515">
    <property type="entry name" value="Autotransporter"/>
    <property type="match status" value="1"/>
</dbReference>
<dbReference type="SUPFAM" id="SSF51126">
    <property type="entry name" value="Pectin lyase-like"/>
    <property type="match status" value="3"/>
</dbReference>
<dbReference type="InterPro" id="IPR005546">
    <property type="entry name" value="Autotransporte_beta"/>
</dbReference>
<gene>
    <name evidence="3" type="ORF">QNA08_17100</name>
</gene>
<dbReference type="InterPro" id="IPR013425">
    <property type="entry name" value="Autotrns_rpt"/>
</dbReference>
<accession>A0ABT7AKP2</accession>
<dbReference type="InterPro" id="IPR036709">
    <property type="entry name" value="Autotransporte_beta_dom_sf"/>
</dbReference>
<comment type="caution">
    <text evidence="3">The sequence shown here is derived from an EMBL/GenBank/DDBJ whole genome shotgun (WGS) entry which is preliminary data.</text>
</comment>
<dbReference type="NCBIfam" id="TIGR02601">
    <property type="entry name" value="autotrns_rpt"/>
    <property type="match status" value="5"/>
</dbReference>
<evidence type="ECO:0000256" key="1">
    <source>
        <dbReference type="ARBA" id="ARBA00022729"/>
    </source>
</evidence>
<name>A0ABT7AKP2_9HYPH</name>
<dbReference type="InterPro" id="IPR051551">
    <property type="entry name" value="Autotransporter_adhesion"/>
</dbReference>
<dbReference type="PROSITE" id="PS51208">
    <property type="entry name" value="AUTOTRANSPORTER"/>
    <property type="match status" value="1"/>
</dbReference>
<proteinExistence type="predicted"/>
<dbReference type="NCBIfam" id="TIGR01414">
    <property type="entry name" value="autotrans_barl"/>
    <property type="match status" value="1"/>
</dbReference>
<evidence type="ECO:0000313" key="3">
    <source>
        <dbReference type="EMBL" id="MDJ1159934.1"/>
    </source>
</evidence>
<dbReference type="Gene3D" id="2.160.20.20">
    <property type="match status" value="2"/>
</dbReference>
<evidence type="ECO:0000313" key="4">
    <source>
        <dbReference type="Proteomes" id="UP001321492"/>
    </source>
</evidence>
<sequence length="1324" mass="128293">MTNSGAVEIGSLEGTGLVDAIGASVAQSLTVGGLDTDTTFSGPVRDGGGHSLGLIKVGTGALTLSGNNTYSGGTTITAGTLQIGAGGTSGSILGNVVNNGSLVFNRSDDFGYSGAISGTGSVTKEGAGVLTFTGDLSPTLSGLTLKAGVFEAINASAPRTNLRFDGGTLRYRSGGVTTGFSYFSPVGITVADAGGTIELNGMDVGSNWNISGPGALHVRAGSNQLSIGGTDVRTGATIVETGTLAARAGNSFSAASAYEVMAGAHLSLAGMWSIGPSDQRIGSLSGAGTVDLLSATLTTGNDNRDTTFSGVIQGNSGRLIKTGTGTFTLTGISTYTGPTAVTGGRLVVNGSIAGSSLTTVGAGATLAGSGTVGGAVTVQSGGTLSAGASPGTLTVGALTLDAGSTSLFELNAPGRVGGGATGNDLVNVIGNLTLGGMLDVRVAAAGYYRLFSYGGALAGAFDAWRSTSLSPGFSVVTMQVQAAIPGQVTLSVVGTGQTLHFWDGGDATGDGKVGGGAGTWSAAGANWTGRSGQAEVNGSWGGSVGVFAGPAGGAVTVAGTQRFDTLQFATNGYVLGGGTLALAPASGAAATLSVDAGVMATIASTITDGSVSSLLKVGGGELVLQGANAYTGGTTVAGGRLSVASDANLGAAGRLTLDGGELRTTAGFAMARDVTLGPASGVFSTDTGTGLTVNGVVAGGGALVKEGAGTLTLTNAGNSYAGGNVVRAGTLAGNAATIRGDILNNGAVVFADSGPSAFGGHISGSGSLTMAGTGTLALTGASTYTGPTAVTGGRLVVNGSIAGSSLTTVGAGATLAGAGTVGATVVAAGGTLSPGNSIGTLTVAGDLTVASGARYAVEVDPAGTASDRVVVSGAATLSGGTVAHVGYAGHYRPSSTYRILTAGTGLTGAFAGATSDFAFLTPSLIYDYGTFTVDLRLVRNDIGFAGLAASRNQFAAAGGVASLAMGHALHDAVVTLPDAPAVIRASFDRVSGEIHASARTALIEDSRFVRQAVSDRLRGAFAGVGAPAMPVMAYAPGGPVAVPATSSGPVLWGQGFGAWGHTDSDGNAAKLDRSGGGFLLGGDVAIAGNVRLGVVGGYSRSSFSAGGRASSGSADSYHLGAYGGGAWGLGAGQVALRAGLAHAWHDIDTGRSVGIGSFTDSPTADYDAGTLQVFGEAGYRFDVGAAALEPFAGLAYVGLSTDGFREAGGAAALIGAGSETDTAFTTLGLRASGAVALGGTTATLSGMLGWWHAFGEVTPVASNAFPGSVPFAVAGAPIARNAAVVEGGLGLVLSDAARLILAYQGQLADTARDHGFRAGLSASF</sequence>
<dbReference type="EMBL" id="JASJEV010000014">
    <property type="protein sequence ID" value="MDJ1159934.1"/>
    <property type="molecule type" value="Genomic_DNA"/>
</dbReference>
<dbReference type="Gene3D" id="2.40.128.130">
    <property type="entry name" value="Autotransporter beta-domain"/>
    <property type="match status" value="1"/>
</dbReference>
<dbReference type="InterPro" id="IPR006315">
    <property type="entry name" value="OM_autotransptr_brl_dom"/>
</dbReference>
<dbReference type="PANTHER" id="PTHR35037">
    <property type="entry name" value="C-TERMINAL REGION OF AIDA-LIKE PROTEIN"/>
    <property type="match status" value="1"/>
</dbReference>
<evidence type="ECO:0000259" key="2">
    <source>
        <dbReference type="PROSITE" id="PS51208"/>
    </source>
</evidence>
<keyword evidence="4" id="KW-1185">Reference proteome</keyword>